<sequence>MIGYDTSDSTVLIEDPAGFAPATYWLTFNQLVTLIPPKGYSA</sequence>
<evidence type="ECO:0000313" key="1">
    <source>
        <dbReference type="EMBL" id="TCO18860.1"/>
    </source>
</evidence>
<proteinExistence type="predicted"/>
<dbReference type="RefSeq" id="WP_255511349.1">
    <property type="nucleotide sequence ID" value="NZ_SLWM01000011.1"/>
</dbReference>
<protein>
    <submittedName>
        <fullName evidence="1">Uncharacterized protein</fullName>
    </submittedName>
</protein>
<organism evidence="1 2">
    <name type="scientific">Kribbella orskensis</name>
    <dbReference type="NCBI Taxonomy" id="2512216"/>
    <lineage>
        <taxon>Bacteria</taxon>
        <taxon>Bacillati</taxon>
        <taxon>Actinomycetota</taxon>
        <taxon>Actinomycetes</taxon>
        <taxon>Propionibacteriales</taxon>
        <taxon>Kribbellaceae</taxon>
        <taxon>Kribbella</taxon>
    </lineage>
</organism>
<gene>
    <name evidence="1" type="ORF">EV644_11198</name>
</gene>
<reference evidence="1 2" key="1">
    <citation type="journal article" date="2015" name="Stand. Genomic Sci.">
        <title>Genomic Encyclopedia of Bacterial and Archaeal Type Strains, Phase III: the genomes of soil and plant-associated and newly described type strains.</title>
        <authorList>
            <person name="Whitman W.B."/>
            <person name="Woyke T."/>
            <person name="Klenk H.P."/>
            <person name="Zhou Y."/>
            <person name="Lilburn T.G."/>
            <person name="Beck B.J."/>
            <person name="De Vos P."/>
            <person name="Vandamme P."/>
            <person name="Eisen J.A."/>
            <person name="Garrity G."/>
            <person name="Hugenholtz P."/>
            <person name="Kyrpides N.C."/>
        </authorList>
    </citation>
    <scope>NUCLEOTIDE SEQUENCE [LARGE SCALE GENOMIC DNA]</scope>
    <source>
        <strain evidence="1 2">VKM Ac-2538</strain>
    </source>
</reference>
<name>A0ABY2BFM9_9ACTN</name>
<evidence type="ECO:0000313" key="2">
    <source>
        <dbReference type="Proteomes" id="UP000295818"/>
    </source>
</evidence>
<dbReference type="Proteomes" id="UP000295818">
    <property type="component" value="Unassembled WGS sequence"/>
</dbReference>
<comment type="caution">
    <text evidence="1">The sequence shown here is derived from an EMBL/GenBank/DDBJ whole genome shotgun (WGS) entry which is preliminary data.</text>
</comment>
<keyword evidence="2" id="KW-1185">Reference proteome</keyword>
<dbReference type="EMBL" id="SLWM01000011">
    <property type="protein sequence ID" value="TCO18860.1"/>
    <property type="molecule type" value="Genomic_DNA"/>
</dbReference>
<accession>A0ABY2BFM9</accession>